<accession>F2CV34</accession>
<reference evidence="1" key="1">
    <citation type="journal article" date="2011" name="Plant Physiol.">
        <title>Comprehensive sequence analysis of 24,783 barley full-length cDNAs derived from 12 clone libraries.</title>
        <authorList>
            <person name="Matsumoto T."/>
            <person name="Tanaka T."/>
            <person name="Sakai H."/>
            <person name="Amano N."/>
            <person name="Kanamori H."/>
            <person name="Kurita K."/>
            <person name="Kikuta A."/>
            <person name="Kamiya K."/>
            <person name="Yamamoto M."/>
            <person name="Ikawa H."/>
            <person name="Fujii N."/>
            <person name="Hori K."/>
            <person name="Itoh T."/>
            <person name="Sato K."/>
        </authorList>
    </citation>
    <scope>NUCLEOTIDE SEQUENCE</scope>
    <source>
        <tissue evidence="1">Shoot</tissue>
    </source>
</reference>
<dbReference type="AlphaFoldDB" id="F2CV34"/>
<proteinExistence type="evidence at transcript level"/>
<organism evidence="1">
    <name type="scientific">Hordeum vulgare subsp. vulgare</name>
    <name type="common">Domesticated barley</name>
    <dbReference type="NCBI Taxonomy" id="112509"/>
    <lineage>
        <taxon>Eukaryota</taxon>
        <taxon>Viridiplantae</taxon>
        <taxon>Streptophyta</taxon>
        <taxon>Embryophyta</taxon>
        <taxon>Tracheophyta</taxon>
        <taxon>Spermatophyta</taxon>
        <taxon>Magnoliopsida</taxon>
        <taxon>Liliopsida</taxon>
        <taxon>Poales</taxon>
        <taxon>Poaceae</taxon>
        <taxon>BOP clade</taxon>
        <taxon>Pooideae</taxon>
        <taxon>Triticodae</taxon>
        <taxon>Triticeae</taxon>
        <taxon>Hordeinae</taxon>
        <taxon>Hordeum</taxon>
    </lineage>
</organism>
<dbReference type="EMBL" id="AK355486">
    <property type="protein sequence ID" value="BAJ86705.1"/>
    <property type="molecule type" value="mRNA"/>
</dbReference>
<protein>
    <submittedName>
        <fullName evidence="1">Predicted protein</fullName>
    </submittedName>
</protein>
<name>F2CV34_HORVV</name>
<sequence>MKRSLAMMTRLPSFMRACSISCALSLHRGLYAQATSMLSRTRHPLWTSAPCLDMDIDHFDMDRSKFNKFAESLFERRGIANATLDTLRLHSFAIYAANYSNRSCYQV</sequence>
<evidence type="ECO:0000313" key="1">
    <source>
        <dbReference type="EMBL" id="BAJ86705.1"/>
    </source>
</evidence>